<evidence type="ECO:0000313" key="3">
    <source>
        <dbReference type="Proteomes" id="UP000578531"/>
    </source>
</evidence>
<protein>
    <submittedName>
        <fullName evidence="2">Uncharacterized protein</fullName>
    </submittedName>
</protein>
<gene>
    <name evidence="2" type="ORF">HO173_006798</name>
</gene>
<reference evidence="2 3" key="1">
    <citation type="journal article" date="2020" name="Genomics">
        <title>Complete, high-quality genomes from long-read metagenomic sequencing of two wolf lichen thalli reveals enigmatic genome architecture.</title>
        <authorList>
            <person name="McKenzie S.K."/>
            <person name="Walston R.F."/>
            <person name="Allen J.L."/>
        </authorList>
    </citation>
    <scope>NUCLEOTIDE SEQUENCE [LARGE SCALE GENOMIC DNA]</scope>
    <source>
        <strain evidence="2">WasteWater2</strain>
    </source>
</reference>
<feature type="region of interest" description="Disordered" evidence="1">
    <location>
        <begin position="1"/>
        <end position="52"/>
    </location>
</feature>
<dbReference type="RefSeq" id="XP_037164547.1">
    <property type="nucleotide sequence ID" value="XM_037308704.1"/>
</dbReference>
<keyword evidence="3" id="KW-1185">Reference proteome</keyword>
<accession>A0A8H6FUV2</accession>
<organism evidence="2 3">
    <name type="scientific">Letharia columbiana</name>
    <dbReference type="NCBI Taxonomy" id="112416"/>
    <lineage>
        <taxon>Eukaryota</taxon>
        <taxon>Fungi</taxon>
        <taxon>Dikarya</taxon>
        <taxon>Ascomycota</taxon>
        <taxon>Pezizomycotina</taxon>
        <taxon>Lecanoromycetes</taxon>
        <taxon>OSLEUM clade</taxon>
        <taxon>Lecanoromycetidae</taxon>
        <taxon>Lecanorales</taxon>
        <taxon>Lecanorineae</taxon>
        <taxon>Parmeliaceae</taxon>
        <taxon>Letharia</taxon>
    </lineage>
</organism>
<evidence type="ECO:0000313" key="2">
    <source>
        <dbReference type="EMBL" id="KAF6235169.1"/>
    </source>
</evidence>
<comment type="caution">
    <text evidence="2">The sequence shown here is derived from an EMBL/GenBank/DDBJ whole genome shotgun (WGS) entry which is preliminary data.</text>
</comment>
<name>A0A8H6FUV2_9LECA</name>
<dbReference type="GeneID" id="59288456"/>
<dbReference type="EMBL" id="JACCJC010000026">
    <property type="protein sequence ID" value="KAF6235169.1"/>
    <property type="molecule type" value="Genomic_DNA"/>
</dbReference>
<dbReference type="OrthoDB" id="3231000at2759"/>
<dbReference type="AlphaFoldDB" id="A0A8H6FUV2"/>
<evidence type="ECO:0000256" key="1">
    <source>
        <dbReference type="SAM" id="MobiDB-lite"/>
    </source>
</evidence>
<proteinExistence type="predicted"/>
<sequence length="428" mass="48957">MPTTGSSRREDSDGNELAVFPGRNLSNEEARNGVYQESQREEHGSLNEISPDGSARLWEDLKTETGYASYAAYLEAYEERHPDLKWLKKQVQGYNWTGSRKWYPTCVIFNLSDGIQSRTRMSLHCSNSSASVILSALRQPPDTAAARIVLCEASQLDGEMVNALGLGLRIQPGFFQAYFSRYESLQPPEDPVAQVDNRRLAPEHVIIGQYVVTIARHYLPANADATPVILILGNNPAVGRISNAMEKLPTWMQEYVRVLQSDLEKGRGSKENITDLSFRSLAPLLRWSTFRTREKCCLVREGYSKFVTPRKNLVRWQGNETTLEGLFHMRLDLRRMIEDSEDGFEQFRRFTRSQQPNDVPQNKSSAMVEDEIQQTHFEAHRLEIEIRNFLQLQIGELALQESRRSIELSNIQIEEGKRGQCKSPERWG</sequence>
<dbReference type="Proteomes" id="UP000578531">
    <property type="component" value="Unassembled WGS sequence"/>
</dbReference>